<gene>
    <name evidence="2" type="ORF">ACFSJH_11995</name>
</gene>
<dbReference type="EMBL" id="JBHUHO010000030">
    <property type="protein sequence ID" value="MFD2116444.1"/>
    <property type="molecule type" value="Genomic_DNA"/>
</dbReference>
<dbReference type="InterPro" id="IPR027470">
    <property type="entry name" value="Cation_efflux_CTD"/>
</dbReference>
<name>A0ABW4YLP8_9BACL</name>
<dbReference type="Pfam" id="PF16916">
    <property type="entry name" value="ZT_dimer"/>
    <property type="match status" value="1"/>
</dbReference>
<evidence type="ECO:0000259" key="1">
    <source>
        <dbReference type="Pfam" id="PF16916"/>
    </source>
</evidence>
<dbReference type="InterPro" id="IPR036837">
    <property type="entry name" value="Cation_efflux_CTD_sf"/>
</dbReference>
<sequence length="124" mass="14422">MNVWERLLNFLSPTARARKYMLEQAEEESAEITQFVQRVPGVIIVQSVKTKEQGHYVVAEVVIHVNPKITVMQGQEIARRVKLLLQHRFHHLTEVLVHVEPYDGGYPYNMNYEPNDEQAPTLLQ</sequence>
<organism evidence="2 3">
    <name type="scientific">Paenibacillus yanchengensis</name>
    <dbReference type="NCBI Taxonomy" id="2035833"/>
    <lineage>
        <taxon>Bacteria</taxon>
        <taxon>Bacillati</taxon>
        <taxon>Bacillota</taxon>
        <taxon>Bacilli</taxon>
        <taxon>Bacillales</taxon>
        <taxon>Paenibacillaceae</taxon>
        <taxon>Paenibacillus</taxon>
    </lineage>
</organism>
<dbReference type="Proteomes" id="UP001597362">
    <property type="component" value="Unassembled WGS sequence"/>
</dbReference>
<proteinExistence type="predicted"/>
<feature type="domain" description="Cation efflux protein cytoplasmic" evidence="1">
    <location>
        <begin position="26"/>
        <end position="102"/>
    </location>
</feature>
<evidence type="ECO:0000313" key="3">
    <source>
        <dbReference type="Proteomes" id="UP001597362"/>
    </source>
</evidence>
<protein>
    <submittedName>
        <fullName evidence="2">Cation transporter dimerization domain-containing protein</fullName>
    </submittedName>
</protein>
<comment type="caution">
    <text evidence="2">The sequence shown here is derived from an EMBL/GenBank/DDBJ whole genome shotgun (WGS) entry which is preliminary data.</text>
</comment>
<dbReference type="SUPFAM" id="SSF160240">
    <property type="entry name" value="Cation efflux protein cytoplasmic domain-like"/>
    <property type="match status" value="1"/>
</dbReference>
<keyword evidence="3" id="KW-1185">Reference proteome</keyword>
<accession>A0ABW4YLP8</accession>
<reference evidence="3" key="1">
    <citation type="journal article" date="2019" name="Int. J. Syst. Evol. Microbiol.">
        <title>The Global Catalogue of Microorganisms (GCM) 10K type strain sequencing project: providing services to taxonomists for standard genome sequencing and annotation.</title>
        <authorList>
            <consortium name="The Broad Institute Genomics Platform"/>
            <consortium name="The Broad Institute Genome Sequencing Center for Infectious Disease"/>
            <person name="Wu L."/>
            <person name="Ma J."/>
        </authorList>
    </citation>
    <scope>NUCLEOTIDE SEQUENCE [LARGE SCALE GENOMIC DNA]</scope>
    <source>
        <strain evidence="3">GH52</strain>
    </source>
</reference>
<evidence type="ECO:0000313" key="2">
    <source>
        <dbReference type="EMBL" id="MFD2116444.1"/>
    </source>
</evidence>
<dbReference type="RefSeq" id="WP_377772612.1">
    <property type="nucleotide sequence ID" value="NZ_JBHUHO010000030.1"/>
</dbReference>
<dbReference type="Gene3D" id="3.30.70.1350">
    <property type="entry name" value="Cation efflux protein, cytoplasmic domain"/>
    <property type="match status" value="1"/>
</dbReference>